<dbReference type="OrthoDB" id="7868802at2"/>
<dbReference type="RefSeq" id="WP_150496201.1">
    <property type="nucleotide sequence ID" value="NZ_BMFA01000006.1"/>
</dbReference>
<feature type="signal peptide" evidence="1">
    <location>
        <begin position="1"/>
        <end position="32"/>
    </location>
</feature>
<reference evidence="2" key="2">
    <citation type="submission" date="2020-09" db="EMBL/GenBank/DDBJ databases">
        <authorList>
            <person name="Sun Q."/>
            <person name="Zhou Y."/>
        </authorList>
    </citation>
    <scope>NUCLEOTIDE SEQUENCE</scope>
    <source>
        <strain evidence="2">CGMCC 1.12426</strain>
    </source>
</reference>
<evidence type="ECO:0000313" key="3">
    <source>
        <dbReference type="Proteomes" id="UP000605148"/>
    </source>
</evidence>
<evidence type="ECO:0000256" key="1">
    <source>
        <dbReference type="SAM" id="SignalP"/>
    </source>
</evidence>
<dbReference type="Proteomes" id="UP000605148">
    <property type="component" value="Unassembled WGS sequence"/>
</dbReference>
<dbReference type="PROSITE" id="PS51257">
    <property type="entry name" value="PROKAR_LIPOPROTEIN"/>
    <property type="match status" value="1"/>
</dbReference>
<name>A0A916TK66_9HYPH</name>
<accession>A0A916TK66</accession>
<protein>
    <recommendedName>
        <fullName evidence="4">Lipoprotein</fullName>
    </recommendedName>
</protein>
<evidence type="ECO:0000313" key="2">
    <source>
        <dbReference type="EMBL" id="GGB50509.1"/>
    </source>
</evidence>
<keyword evidence="3" id="KW-1185">Reference proteome</keyword>
<proteinExistence type="predicted"/>
<sequence length="117" mass="12845">MLRLGRIPSSLPKLAGTMALAVFLAGCQYQSADDLLFKPVVTPDNAPETYGTQFSCRGFQGPGYKGTAAGQYFDFGVTRNFSRVGCFKTQSDCQAFLNYMSGFIDQVVYSRCQPVRV</sequence>
<feature type="chain" id="PRO_5036765660" description="Lipoprotein" evidence="1">
    <location>
        <begin position="33"/>
        <end position="117"/>
    </location>
</feature>
<dbReference type="AlphaFoldDB" id="A0A916TK66"/>
<reference evidence="2" key="1">
    <citation type="journal article" date="2014" name="Int. J. Syst. Evol. Microbiol.">
        <title>Complete genome sequence of Corynebacterium casei LMG S-19264T (=DSM 44701T), isolated from a smear-ripened cheese.</title>
        <authorList>
            <consortium name="US DOE Joint Genome Institute (JGI-PGF)"/>
            <person name="Walter F."/>
            <person name="Albersmeier A."/>
            <person name="Kalinowski J."/>
            <person name="Ruckert C."/>
        </authorList>
    </citation>
    <scope>NUCLEOTIDE SEQUENCE</scope>
    <source>
        <strain evidence="2">CGMCC 1.12426</strain>
    </source>
</reference>
<keyword evidence="1" id="KW-0732">Signal</keyword>
<organism evidence="2 3">
    <name type="scientific">Roseibium aquae</name>
    <dbReference type="NCBI Taxonomy" id="1323746"/>
    <lineage>
        <taxon>Bacteria</taxon>
        <taxon>Pseudomonadati</taxon>
        <taxon>Pseudomonadota</taxon>
        <taxon>Alphaproteobacteria</taxon>
        <taxon>Hyphomicrobiales</taxon>
        <taxon>Stappiaceae</taxon>
        <taxon>Roseibium</taxon>
    </lineage>
</organism>
<gene>
    <name evidence="2" type="ORF">GCM10011316_23290</name>
</gene>
<dbReference type="EMBL" id="BMFA01000006">
    <property type="protein sequence ID" value="GGB50509.1"/>
    <property type="molecule type" value="Genomic_DNA"/>
</dbReference>
<comment type="caution">
    <text evidence="2">The sequence shown here is derived from an EMBL/GenBank/DDBJ whole genome shotgun (WGS) entry which is preliminary data.</text>
</comment>
<evidence type="ECO:0008006" key="4">
    <source>
        <dbReference type="Google" id="ProtNLM"/>
    </source>
</evidence>